<dbReference type="OrthoDB" id="6547742at2"/>
<comment type="caution">
    <text evidence="1">The sequence shown here is derived from an EMBL/GenBank/DDBJ whole genome shotgun (WGS) entry which is preliminary data.</text>
</comment>
<dbReference type="AlphaFoldDB" id="A0A506QTJ7"/>
<evidence type="ECO:0000313" key="1">
    <source>
        <dbReference type="EMBL" id="TPV48916.1"/>
    </source>
</evidence>
<keyword evidence="2" id="KW-1185">Reference proteome</keyword>
<proteinExistence type="predicted"/>
<dbReference type="Proteomes" id="UP000317747">
    <property type="component" value="Unassembled WGS sequence"/>
</dbReference>
<dbReference type="RefSeq" id="WP_128086796.1">
    <property type="nucleotide sequence ID" value="NZ_CP071408.1"/>
</dbReference>
<protein>
    <submittedName>
        <fullName evidence="1">DUF1380 domain-containing protein</fullName>
    </submittedName>
</protein>
<gene>
    <name evidence="1" type="ORF">FJW01_01085</name>
</gene>
<dbReference type="Pfam" id="PF07128">
    <property type="entry name" value="DUF1380"/>
    <property type="match status" value="1"/>
</dbReference>
<name>A0A506QTJ7_9GAMM</name>
<evidence type="ECO:0000313" key="2">
    <source>
        <dbReference type="Proteomes" id="UP000317747"/>
    </source>
</evidence>
<dbReference type="EMBL" id="VHJA01000017">
    <property type="protein sequence ID" value="TPV48916.1"/>
    <property type="molecule type" value="Genomic_DNA"/>
</dbReference>
<reference evidence="1 2" key="1">
    <citation type="submission" date="2019-06" db="EMBL/GenBank/DDBJ databases">
        <title>Taxogenomics and systematics of the genus Pantoea.</title>
        <authorList>
            <person name="Tambong J.T."/>
        </authorList>
    </citation>
    <scope>NUCLEOTIDE SEQUENCE [LARGE SCALE GENOMIC DNA]</scope>
    <source>
        <strain evidence="1 2">LMG 24200</strain>
    </source>
</reference>
<accession>A0A506QTJ7</accession>
<sequence>MYGTVNELCARLLQRFKSDELMTLIIWTKEDVLAVLDDESVTEETAAEIVQQICGLDAQHDYGVSLETLQAVLENIRKEEKQARVATVPAAALESALKVAWDFMRLEDAQNGEGASARRFPAETAALFRISALLREQSGE</sequence>
<dbReference type="InterPro" id="IPR009811">
    <property type="entry name" value="DUF1380"/>
</dbReference>
<organism evidence="1 2">
    <name type="scientific">Pantoea deleyi</name>
    <dbReference type="NCBI Taxonomy" id="470932"/>
    <lineage>
        <taxon>Bacteria</taxon>
        <taxon>Pseudomonadati</taxon>
        <taxon>Pseudomonadota</taxon>
        <taxon>Gammaproteobacteria</taxon>
        <taxon>Enterobacterales</taxon>
        <taxon>Erwiniaceae</taxon>
        <taxon>Pantoea</taxon>
    </lineage>
</organism>